<organism evidence="1 2">
    <name type="scientific">Nepenthes gracilis</name>
    <name type="common">Slender pitcher plant</name>
    <dbReference type="NCBI Taxonomy" id="150966"/>
    <lineage>
        <taxon>Eukaryota</taxon>
        <taxon>Viridiplantae</taxon>
        <taxon>Streptophyta</taxon>
        <taxon>Embryophyta</taxon>
        <taxon>Tracheophyta</taxon>
        <taxon>Spermatophyta</taxon>
        <taxon>Magnoliopsida</taxon>
        <taxon>eudicotyledons</taxon>
        <taxon>Gunneridae</taxon>
        <taxon>Pentapetalae</taxon>
        <taxon>Caryophyllales</taxon>
        <taxon>Nepenthaceae</taxon>
        <taxon>Nepenthes</taxon>
    </lineage>
</organism>
<sequence>MQGKSIKELRPSFRVLVRARAGMRYHLSAAQYDNFSMLQLVTGSKSLENAILKSSEDQASILGTQSIQFGKTAKSSKSSNYLSK</sequence>
<keyword evidence="2" id="KW-1185">Reference proteome</keyword>
<reference evidence="1" key="1">
    <citation type="submission" date="2023-05" db="EMBL/GenBank/DDBJ databases">
        <title>Nepenthes gracilis genome sequencing.</title>
        <authorList>
            <person name="Fukushima K."/>
        </authorList>
    </citation>
    <scope>NUCLEOTIDE SEQUENCE</scope>
    <source>
        <strain evidence="1">SING2019-196</strain>
    </source>
</reference>
<accession>A0AAD3SLT7</accession>
<dbReference type="AlphaFoldDB" id="A0AAD3SLT7"/>
<gene>
    <name evidence="1" type="ORF">Nepgr_015914</name>
</gene>
<evidence type="ECO:0000313" key="2">
    <source>
        <dbReference type="Proteomes" id="UP001279734"/>
    </source>
</evidence>
<protein>
    <submittedName>
        <fullName evidence="1">Uncharacterized protein</fullName>
    </submittedName>
</protein>
<comment type="caution">
    <text evidence="1">The sequence shown here is derived from an EMBL/GenBank/DDBJ whole genome shotgun (WGS) entry which is preliminary data.</text>
</comment>
<evidence type="ECO:0000313" key="1">
    <source>
        <dbReference type="EMBL" id="GMH14073.1"/>
    </source>
</evidence>
<proteinExistence type="predicted"/>
<dbReference type="EMBL" id="BSYO01000013">
    <property type="protein sequence ID" value="GMH14073.1"/>
    <property type="molecule type" value="Genomic_DNA"/>
</dbReference>
<name>A0AAD3SLT7_NEPGR</name>
<dbReference type="Proteomes" id="UP001279734">
    <property type="component" value="Unassembled WGS sequence"/>
</dbReference>